<dbReference type="Proteomes" id="UP000076489">
    <property type="component" value="Unassembled WGS sequence"/>
</dbReference>
<organism evidence="2 3">
    <name type="scientific">Pseudomonas fluorescens</name>
    <dbReference type="NCBI Taxonomy" id="294"/>
    <lineage>
        <taxon>Bacteria</taxon>
        <taxon>Pseudomonadati</taxon>
        <taxon>Pseudomonadota</taxon>
        <taxon>Gammaproteobacteria</taxon>
        <taxon>Pseudomonadales</taxon>
        <taxon>Pseudomonadaceae</taxon>
        <taxon>Pseudomonas</taxon>
    </lineage>
</organism>
<comment type="caution">
    <text evidence="2">The sequence shown here is derived from an EMBL/GenBank/DDBJ whole genome shotgun (WGS) entry which is preliminary data.</text>
</comment>
<dbReference type="AlphaFoldDB" id="A0A162B2P9"/>
<dbReference type="OrthoDB" id="7002438at2"/>
<dbReference type="RefSeq" id="WP_063340822.1">
    <property type="nucleotide sequence ID" value="NZ_LUKJ01000002.1"/>
</dbReference>
<protein>
    <submittedName>
        <fullName evidence="2">Uncharacterized protein</fullName>
    </submittedName>
</protein>
<sequence length="253" mass="28319">MSALQFDLLGDDLPLATSPVNAADAQRKTAPKKVVINRRALWTTSKYGNLPGVVKVERDEEVFNVTSTSDTYSDNTTIERLEAALGLVPVIKNGHWVKDSDGAFPYRLKGEPFKGTRQMGKRGSILQQCNILLILESARAAIEALYNNPDSWICLNAVNVLSCRLRRMTEDEDPFACLAAFMQVMQQQDFIDNSRKGETIRNLTKRDLLRDRRAGLKAAKDQQSSSSPVSDTTDEEDEFESLERDDDDEADLD</sequence>
<dbReference type="EMBL" id="LUKJ01000002">
    <property type="protein sequence ID" value="KZN20776.1"/>
    <property type="molecule type" value="Genomic_DNA"/>
</dbReference>
<evidence type="ECO:0000313" key="3">
    <source>
        <dbReference type="Proteomes" id="UP000076489"/>
    </source>
</evidence>
<evidence type="ECO:0000313" key="2">
    <source>
        <dbReference type="EMBL" id="KZN20776.1"/>
    </source>
</evidence>
<evidence type="ECO:0000256" key="1">
    <source>
        <dbReference type="SAM" id="MobiDB-lite"/>
    </source>
</evidence>
<gene>
    <name evidence="2" type="ORF">A1D17_04335</name>
</gene>
<proteinExistence type="predicted"/>
<feature type="compositionally biased region" description="Acidic residues" evidence="1">
    <location>
        <begin position="232"/>
        <end position="253"/>
    </location>
</feature>
<feature type="region of interest" description="Disordered" evidence="1">
    <location>
        <begin position="214"/>
        <end position="253"/>
    </location>
</feature>
<name>A0A162B2P9_PSEFL</name>
<accession>A0A162B2P9</accession>
<reference evidence="2 3" key="2">
    <citation type="journal article" date="2018" name="Nature">
        <title>Mutant phenotypes for thousands of bacterial genes of unknown function.</title>
        <authorList>
            <person name="Price M.N."/>
            <person name="Wetmore K.M."/>
            <person name="Waters R.J."/>
            <person name="Callaghan M."/>
            <person name="Ray J."/>
            <person name="Liu H."/>
            <person name="Kuehl J.V."/>
            <person name="Melnyk R.A."/>
            <person name="Lamson J.S."/>
            <person name="Suh Y."/>
            <person name="Carlson H.K."/>
            <person name="Esquivel Z."/>
            <person name="Sadeeshkumar H."/>
            <person name="Chakraborty R."/>
            <person name="Zane G.M."/>
            <person name="Rubin B.E."/>
            <person name="Wall J.D."/>
            <person name="Visel A."/>
            <person name="Bristow J."/>
            <person name="Blow M.J."/>
            <person name="Arkin A.P."/>
            <person name="Deutschbauer A.M."/>
        </authorList>
    </citation>
    <scope>NUCLEOTIDE SEQUENCE [LARGE SCALE GENOMIC DNA]</scope>
    <source>
        <strain evidence="2 3">FW300-N1B4</strain>
    </source>
</reference>
<feature type="compositionally biased region" description="Polar residues" evidence="1">
    <location>
        <begin position="221"/>
        <end position="231"/>
    </location>
</feature>
<reference evidence="3" key="1">
    <citation type="submission" date="2016-03" db="EMBL/GenBank/DDBJ databases">
        <authorList>
            <person name="Ray J."/>
            <person name="Price M."/>
            <person name="Deutschbauer A."/>
        </authorList>
    </citation>
    <scope>NUCLEOTIDE SEQUENCE [LARGE SCALE GENOMIC DNA]</scope>
    <source>
        <strain evidence="3">FW300-N1B4</strain>
    </source>
</reference>